<reference evidence="14 15" key="1">
    <citation type="submission" date="2017-03" db="EMBL/GenBank/DDBJ databases">
        <title>Genomes of endolithic fungi from Antarctica.</title>
        <authorList>
            <person name="Coleine C."/>
            <person name="Masonjones S."/>
            <person name="Stajich J.E."/>
        </authorList>
    </citation>
    <scope>NUCLEOTIDE SEQUENCE [LARGE SCALE GENOMIC DNA]</scope>
    <source>
        <strain evidence="14 15">CCFEE 6315</strain>
    </source>
</reference>
<gene>
    <name evidence="14" type="ORF">B0A50_05940</name>
</gene>
<dbReference type="PRINTS" id="PR00320">
    <property type="entry name" value="GPROTEINBRPT"/>
</dbReference>
<dbReference type="Pfam" id="PF00400">
    <property type="entry name" value="WD40"/>
    <property type="match status" value="4"/>
</dbReference>
<comment type="subcellular location">
    <subcellularLocation>
        <location evidence="1">Mitochondrion outer membrane</location>
        <topology evidence="1">Peripheral membrane protein</topology>
        <orientation evidence="1">Cytoplasmic side</orientation>
    </subcellularLocation>
</comment>
<dbReference type="FunFam" id="2.130.10.10:FF:000881">
    <property type="entry name" value="Mitochondrial division protein 1"/>
    <property type="match status" value="1"/>
</dbReference>
<keyword evidence="15" id="KW-1185">Reference proteome</keyword>
<comment type="function">
    <text evidence="10">Involved in mitochondrial fission. Acts as an adapter protein required to form mitochondrial fission complexes. Formation of these complexes is required to promote constriction and fission of the mitochondrial compartment at a late step in mitochondrial division.</text>
</comment>
<dbReference type="InterPro" id="IPR015943">
    <property type="entry name" value="WD40/YVTN_repeat-like_dom_sf"/>
</dbReference>
<dbReference type="Proteomes" id="UP000308549">
    <property type="component" value="Unassembled WGS sequence"/>
</dbReference>
<dbReference type="GO" id="GO:0005741">
    <property type="term" value="C:mitochondrial outer membrane"/>
    <property type="evidence" value="ECO:0007669"/>
    <property type="project" value="UniProtKB-SubCell"/>
</dbReference>
<dbReference type="AlphaFoldDB" id="A0A4U0TTG2"/>
<feature type="compositionally biased region" description="Basic and acidic residues" evidence="13">
    <location>
        <begin position="293"/>
        <end position="305"/>
    </location>
</feature>
<dbReference type="InterPro" id="IPR036322">
    <property type="entry name" value="WD40_repeat_dom_sf"/>
</dbReference>
<evidence type="ECO:0000256" key="8">
    <source>
        <dbReference type="ARBA" id="ARBA00038415"/>
    </source>
</evidence>
<comment type="similarity">
    <text evidence="8">Belongs to the WD repeat MDV1/CAF4 family.</text>
</comment>
<feature type="coiled-coil region" evidence="12">
    <location>
        <begin position="217"/>
        <end position="251"/>
    </location>
</feature>
<dbReference type="Gene3D" id="3.40.50.200">
    <property type="entry name" value="Peptidase S8/S53 domain"/>
    <property type="match status" value="1"/>
</dbReference>
<dbReference type="Gene3D" id="2.130.10.10">
    <property type="entry name" value="YVTN repeat-like/Quinoprotein amine dehydrogenase"/>
    <property type="match status" value="2"/>
</dbReference>
<keyword evidence="7" id="KW-0472">Membrane</keyword>
<proteinExistence type="inferred from homology"/>
<evidence type="ECO:0000256" key="10">
    <source>
        <dbReference type="ARBA" id="ARBA00043913"/>
    </source>
</evidence>
<feature type="compositionally biased region" description="Basic residues" evidence="13">
    <location>
        <begin position="306"/>
        <end position="317"/>
    </location>
</feature>
<accession>A0A4U0TTG2</accession>
<evidence type="ECO:0000313" key="14">
    <source>
        <dbReference type="EMBL" id="TKA25242.1"/>
    </source>
</evidence>
<keyword evidence="6" id="KW-0496">Mitochondrion</keyword>
<keyword evidence="2 11" id="KW-0853">WD repeat</keyword>
<feature type="region of interest" description="Disordered" evidence="13">
    <location>
        <begin position="144"/>
        <end position="179"/>
    </location>
</feature>
<dbReference type="PROSITE" id="PS50082">
    <property type="entry name" value="WD_REPEATS_2"/>
    <property type="match status" value="5"/>
</dbReference>
<feature type="region of interest" description="Disordered" evidence="13">
    <location>
        <begin position="412"/>
        <end position="459"/>
    </location>
</feature>
<feature type="compositionally biased region" description="Basic and acidic residues" evidence="13">
    <location>
        <begin position="14"/>
        <end position="23"/>
    </location>
</feature>
<evidence type="ECO:0000256" key="3">
    <source>
        <dbReference type="ARBA" id="ARBA00022737"/>
    </source>
</evidence>
<feature type="region of interest" description="Disordered" evidence="13">
    <location>
        <begin position="524"/>
        <end position="567"/>
    </location>
</feature>
<sequence>MANRGRSTSPRRQPTHDDDDHFINTRPLEQFGRTVHATATQLLSANFPHPPDSPNANHSADPYRSALSSLHRSVRRPLTQRSVFSLARTSPRELLRSQFSAGEIEQRALSYIPEELLRSAPEGASAFSLFEGFQASLPEEDAEVKVGRRKKHGRKGSKGQKALEGVGEEGEGEKLGRVRREKGRAEHRLEMMGVRKTMCASEIREIDGKVGRLQALRKVALERLAGLETEERDLEVEVGELQERMEEMLEGMEDAAALVGTSPRLDAVKEEAGREETEEVDGDETPGFMSESVYEKLPKAKDSPRSKRRAGQRMPRRKVSMPVLHEHMEPGSRIREIPAHTDAVTALDFDAPFGTLVTAGLDDTVRVWDLNAGRCLGMLEGHLSSVRCLQVEDQLVATGSMDASIRLWDLSQADYSPPPTSSEEEEANPSSNNTDDNDNNDDLFTTPSHPPPTAPTAPALANCHVHTLSAHVAEVTALHLHNTTLVSGSADKTLRQWDLERGRCIQTLDVLWAAAQAHSNLAPPSALSTTNLSNPSSLDTFGSGRGSGDFYPRPRSSQPTSSSSTASVGGGVGAAVAPFVGAIQVFESALACGTADGMVRLWDLRSGLVHRSLVGHTGPVTALKFDEQVLVTASGDRSVRIWDLRTGTIRDAYAYANPITSMQFDARLIVSAAGEDVVKVYDRVEGSQWDIGAGAAAAAAAVEAGEAGDGGGGGAGSRWGIVEQVRLKEGFLVEGRRDVFSHFSRLLILLLLLLLLLLLPSQVYGGENVGISGASAAIPCVVSALTLVKDALIVADKTPLGFLNPALSTWGCNTLGFLAQEGWDVASGCGTPDILKLKSIAVA</sequence>
<evidence type="ECO:0000256" key="1">
    <source>
        <dbReference type="ARBA" id="ARBA00004570"/>
    </source>
</evidence>
<feature type="repeat" description="WD" evidence="11">
    <location>
        <begin position="379"/>
        <end position="411"/>
    </location>
</feature>
<dbReference type="SUPFAM" id="SSF50978">
    <property type="entry name" value="WD40 repeat-like"/>
    <property type="match status" value="1"/>
</dbReference>
<organism evidence="14 15">
    <name type="scientific">Salinomyces thailandicus</name>
    <dbReference type="NCBI Taxonomy" id="706561"/>
    <lineage>
        <taxon>Eukaryota</taxon>
        <taxon>Fungi</taxon>
        <taxon>Dikarya</taxon>
        <taxon>Ascomycota</taxon>
        <taxon>Pezizomycotina</taxon>
        <taxon>Dothideomycetes</taxon>
        <taxon>Dothideomycetidae</taxon>
        <taxon>Mycosphaerellales</taxon>
        <taxon>Teratosphaeriaceae</taxon>
        <taxon>Salinomyces</taxon>
    </lineage>
</organism>
<evidence type="ECO:0000256" key="11">
    <source>
        <dbReference type="PROSITE-ProRule" id="PRU00221"/>
    </source>
</evidence>
<dbReference type="CDD" id="cd00200">
    <property type="entry name" value="WD40"/>
    <property type="match status" value="1"/>
</dbReference>
<feature type="repeat" description="WD" evidence="11">
    <location>
        <begin position="613"/>
        <end position="652"/>
    </location>
</feature>
<feature type="compositionally biased region" description="Basic residues" evidence="13">
    <location>
        <begin position="147"/>
        <end position="158"/>
    </location>
</feature>
<feature type="region of interest" description="Disordered" evidence="13">
    <location>
        <begin position="1"/>
        <end position="25"/>
    </location>
</feature>
<dbReference type="GO" id="GO:0006508">
    <property type="term" value="P:proteolysis"/>
    <property type="evidence" value="ECO:0007669"/>
    <property type="project" value="InterPro"/>
</dbReference>
<dbReference type="InterPro" id="IPR001680">
    <property type="entry name" value="WD40_rpt"/>
</dbReference>
<dbReference type="GO" id="GO:0000266">
    <property type="term" value="P:mitochondrial fission"/>
    <property type="evidence" value="ECO:0007669"/>
    <property type="project" value="TreeGrafter"/>
</dbReference>
<dbReference type="OrthoDB" id="496at2759"/>
<feature type="region of interest" description="Disordered" evidence="13">
    <location>
        <begin position="44"/>
        <end position="68"/>
    </location>
</feature>
<keyword evidence="3" id="KW-0677">Repeat</keyword>
<dbReference type="InterPro" id="IPR019775">
    <property type="entry name" value="WD40_repeat_CS"/>
</dbReference>
<evidence type="ECO:0000256" key="4">
    <source>
        <dbReference type="ARBA" id="ARBA00022787"/>
    </source>
</evidence>
<feature type="region of interest" description="Disordered" evidence="13">
    <location>
        <begin position="269"/>
        <end position="317"/>
    </location>
</feature>
<dbReference type="SUPFAM" id="SSF52743">
    <property type="entry name" value="Subtilisin-like"/>
    <property type="match status" value="1"/>
</dbReference>
<evidence type="ECO:0000256" key="2">
    <source>
        <dbReference type="ARBA" id="ARBA00022574"/>
    </source>
</evidence>
<keyword evidence="4" id="KW-1000">Mitochondrion outer membrane</keyword>
<dbReference type="EMBL" id="NAJL01000037">
    <property type="protein sequence ID" value="TKA25242.1"/>
    <property type="molecule type" value="Genomic_DNA"/>
</dbReference>
<evidence type="ECO:0000256" key="12">
    <source>
        <dbReference type="SAM" id="Coils"/>
    </source>
</evidence>
<dbReference type="InterPro" id="IPR020472">
    <property type="entry name" value="WD40_PAC1"/>
</dbReference>
<dbReference type="InterPro" id="IPR036852">
    <property type="entry name" value="Peptidase_S8/S53_dom_sf"/>
</dbReference>
<name>A0A4U0TTG2_9PEZI</name>
<feature type="repeat" description="WD" evidence="11">
    <location>
        <begin position="337"/>
        <end position="378"/>
    </location>
</feature>
<evidence type="ECO:0000256" key="7">
    <source>
        <dbReference type="ARBA" id="ARBA00023136"/>
    </source>
</evidence>
<feature type="compositionally biased region" description="Polar residues" evidence="13">
    <location>
        <begin position="1"/>
        <end position="12"/>
    </location>
</feature>
<feature type="repeat" description="WD" evidence="11">
    <location>
        <begin position="468"/>
        <end position="507"/>
    </location>
</feature>
<feature type="compositionally biased region" description="Low complexity" evidence="13">
    <location>
        <begin position="525"/>
        <end position="540"/>
    </location>
</feature>
<dbReference type="GO" id="GO:0004252">
    <property type="term" value="F:serine-type endopeptidase activity"/>
    <property type="evidence" value="ECO:0007669"/>
    <property type="project" value="InterPro"/>
</dbReference>
<evidence type="ECO:0000256" key="6">
    <source>
        <dbReference type="ARBA" id="ARBA00023128"/>
    </source>
</evidence>
<dbReference type="GO" id="GO:0016559">
    <property type="term" value="P:peroxisome fission"/>
    <property type="evidence" value="ECO:0007669"/>
    <property type="project" value="TreeGrafter"/>
</dbReference>
<evidence type="ECO:0000256" key="5">
    <source>
        <dbReference type="ARBA" id="ARBA00023054"/>
    </source>
</evidence>
<dbReference type="SMART" id="SM00320">
    <property type="entry name" value="WD40"/>
    <property type="match status" value="6"/>
</dbReference>
<dbReference type="CDD" id="cd22881">
    <property type="entry name" value="Mdv1_N"/>
    <property type="match status" value="1"/>
</dbReference>
<dbReference type="Gene3D" id="6.10.280.220">
    <property type="match status" value="1"/>
</dbReference>
<dbReference type="PROSITE" id="PS00678">
    <property type="entry name" value="WD_REPEATS_1"/>
    <property type="match status" value="3"/>
</dbReference>
<comment type="caution">
    <text evidence="14">The sequence shown here is derived from an EMBL/GenBank/DDBJ whole genome shotgun (WGS) entry which is preliminary data.</text>
</comment>
<feature type="repeat" description="WD" evidence="11">
    <location>
        <begin position="590"/>
        <end position="612"/>
    </location>
</feature>
<evidence type="ECO:0000313" key="15">
    <source>
        <dbReference type="Proteomes" id="UP000308549"/>
    </source>
</evidence>
<evidence type="ECO:0000256" key="9">
    <source>
        <dbReference type="ARBA" id="ARBA00039789"/>
    </source>
</evidence>
<dbReference type="PROSITE" id="PS50294">
    <property type="entry name" value="WD_REPEATS_REGION"/>
    <property type="match status" value="4"/>
</dbReference>
<keyword evidence="5 12" id="KW-0175">Coiled coil</keyword>
<dbReference type="PANTHER" id="PTHR19855">
    <property type="entry name" value="WD40 REPEAT PROTEIN 12, 37"/>
    <property type="match status" value="1"/>
</dbReference>
<protein>
    <recommendedName>
        <fullName evidence="9">Mitochondrial division protein 1</fullName>
    </recommendedName>
</protein>
<dbReference type="PANTHER" id="PTHR19855:SF28">
    <property type="entry name" value="CCR4-ASSOCIATED FACTOR 4"/>
    <property type="match status" value="1"/>
</dbReference>
<evidence type="ECO:0000256" key="13">
    <source>
        <dbReference type="SAM" id="MobiDB-lite"/>
    </source>
</evidence>